<feature type="transmembrane region" description="Helical" evidence="1">
    <location>
        <begin position="112"/>
        <end position="131"/>
    </location>
</feature>
<keyword evidence="2" id="KW-0687">Ribonucleoprotein</keyword>
<dbReference type="GO" id="GO:0005840">
    <property type="term" value="C:ribosome"/>
    <property type="evidence" value="ECO:0007669"/>
    <property type="project" value="UniProtKB-KW"/>
</dbReference>
<reference evidence="2" key="1">
    <citation type="submission" date="1995-01" db="EMBL/GenBank/DDBJ databases">
        <authorList>
            <person name="Barrell B."/>
            <person name="Rajandream M.A."/>
        </authorList>
    </citation>
    <scope>NUCLEOTIDE SEQUENCE</scope>
    <source>
        <strain evidence="2">AB972</strain>
    </source>
</reference>
<evidence type="ECO:0000256" key="1">
    <source>
        <dbReference type="SAM" id="Phobius"/>
    </source>
</evidence>
<feature type="transmembrane region" description="Helical" evidence="1">
    <location>
        <begin position="20"/>
        <end position="43"/>
    </location>
</feature>
<keyword evidence="2" id="KW-0689">Ribosomal protein</keyword>
<evidence type="ECO:0000313" key="2">
    <source>
        <dbReference type="EMBL" id="CAA88075.1"/>
    </source>
</evidence>
<dbReference type="AlphaFoldDB" id="V9H1L5"/>
<reference evidence="2" key="2">
    <citation type="submission" date="1995-01" db="EMBL/GenBank/DDBJ databases">
        <authorList>
            <person name="Murphy L."/>
            <person name="Richards C."/>
            <person name="Gentles S."/>
            <person name="Harris D."/>
        </authorList>
    </citation>
    <scope>NUCLEOTIDE SEQUENCE</scope>
    <source>
        <strain evidence="2">AB972</strain>
    </source>
</reference>
<dbReference type="EMBL" id="Z48008">
    <property type="protein sequence ID" value="CAA88075.1"/>
    <property type="molecule type" value="Genomic_DNA"/>
</dbReference>
<accession>V9H1L5</accession>
<keyword evidence="1" id="KW-0472">Membrane</keyword>
<protein>
    <submittedName>
        <fullName evidence="2">S.cerevisiae chromosome IV cosmid 8119</fullName>
    </submittedName>
</protein>
<keyword evidence="1" id="KW-1133">Transmembrane helix</keyword>
<proteinExistence type="predicted"/>
<keyword evidence="1" id="KW-0812">Transmembrane</keyword>
<feature type="transmembrane region" description="Helical" evidence="1">
    <location>
        <begin position="50"/>
        <end position="71"/>
    </location>
</feature>
<organism evidence="2">
    <name type="scientific">Saccharomyces cerevisiae</name>
    <name type="common">Baker's yeast</name>
    <dbReference type="NCBI Taxonomy" id="4932"/>
    <lineage>
        <taxon>Eukaryota</taxon>
        <taxon>Fungi</taxon>
        <taxon>Dikarya</taxon>
        <taxon>Ascomycota</taxon>
        <taxon>Saccharomycotina</taxon>
        <taxon>Saccharomycetes</taxon>
        <taxon>Saccharomycetales</taxon>
        <taxon>Saccharomycetaceae</taxon>
        <taxon>Saccharomyces</taxon>
    </lineage>
</organism>
<name>V9H1L5_YEASX</name>
<sequence>FTYHFSFLKHFPRADRYIEVVLIYLSTDACECLLGTSGIRIIVTIPISPADLSIFLVLHARCILFLLKFILNGHNCQCSPFLKTTCLSLLVAWKLDNMRNNNLKRLKNASNYITYLLCTLCLATCVIDLGSCRGDMLFNKRSPQFKTKNGEV</sequence>